<reference evidence="1" key="1">
    <citation type="journal article" date="2007" name="Microbiology">
        <title>Comparative analysis of the Corynebacterium glutamicum group and complete genome sequence of strain R.</title>
        <authorList>
            <person name="Yukawa H."/>
            <person name="Omumasaba C.A."/>
            <person name="Nonaka H."/>
            <person name="Kos P."/>
            <person name="Okai N."/>
            <person name="Suzuki N."/>
            <person name="Suda M."/>
            <person name="Tsuge Y."/>
            <person name="Watanabe J."/>
            <person name="Ikeda Y."/>
            <person name="Vertes A.A."/>
            <person name="Inui M."/>
        </authorList>
    </citation>
    <scope>NUCLEOTIDE SEQUENCE</scope>
    <source>
        <strain evidence="1">R</strain>
    </source>
</reference>
<protein>
    <submittedName>
        <fullName evidence="1">Uncharacterized protein</fullName>
    </submittedName>
</protein>
<proteinExistence type="predicted"/>
<dbReference type="EMBL" id="AP009044">
    <property type="protein sequence ID" value="BAQ21218.1"/>
    <property type="molecule type" value="Genomic_DNA"/>
</dbReference>
<accession>A0AB72VFY3</accession>
<gene>
    <name evidence="1" type="ordered locus">cgR_6156</name>
</gene>
<dbReference type="KEGG" id="cgt:cgR_6156"/>
<sequence>MKVLYLGSGRSERASISCEYNLCANSTGKHLAVDSSSFKVEFKAKKRFVPIVRFEYERHARNKPVQHFQFHAESLPLAILLARAGRYDVAAQQQDVHFPMGGHRYRVCLEDVIELVIREFNAESNPEWETRVRDGRRKFRERQTDTIIRKNLGRSVEMLEELGFKIEPPQEFEFPERLISDEW</sequence>
<dbReference type="AlphaFoldDB" id="A0AB72VFY3"/>
<dbReference type="Proteomes" id="UP000006698">
    <property type="component" value="Chromosome"/>
</dbReference>
<evidence type="ECO:0000313" key="1">
    <source>
        <dbReference type="EMBL" id="BAQ21218.1"/>
    </source>
</evidence>
<name>A0AB72VFY3_CORGB</name>
<organism evidence="1">
    <name type="scientific">Corynebacterium glutamicum (strain R)</name>
    <dbReference type="NCBI Taxonomy" id="340322"/>
    <lineage>
        <taxon>Bacteria</taxon>
        <taxon>Bacillati</taxon>
        <taxon>Actinomycetota</taxon>
        <taxon>Actinomycetes</taxon>
        <taxon>Mycobacteriales</taxon>
        <taxon>Corynebacteriaceae</taxon>
        <taxon>Corynebacterium</taxon>
    </lineage>
</organism>